<reference evidence="9" key="1">
    <citation type="journal article" date="2021" name="PeerJ">
        <title>Extensive microbial diversity within the chicken gut microbiome revealed by metagenomics and culture.</title>
        <authorList>
            <person name="Gilroy R."/>
            <person name="Ravi A."/>
            <person name="Getino M."/>
            <person name="Pursley I."/>
            <person name="Horton D.L."/>
            <person name="Alikhan N.F."/>
            <person name="Baker D."/>
            <person name="Gharbi K."/>
            <person name="Hall N."/>
            <person name="Watson M."/>
            <person name="Adriaenssens E.M."/>
            <person name="Foster-Nyarko E."/>
            <person name="Jarju S."/>
            <person name="Secka A."/>
            <person name="Antonio M."/>
            <person name="Oren A."/>
            <person name="Chaudhuri R.R."/>
            <person name="La Ragione R."/>
            <person name="Hildebrand F."/>
            <person name="Pallen M.J."/>
        </authorList>
    </citation>
    <scope>NUCLEOTIDE SEQUENCE</scope>
    <source>
        <strain evidence="9">ChiSxjej5B17-1746</strain>
    </source>
</reference>
<feature type="domain" description="OB-fold nucleic acid binding" evidence="8">
    <location>
        <begin position="4"/>
        <end position="113"/>
    </location>
</feature>
<reference evidence="9" key="2">
    <citation type="submission" date="2021-04" db="EMBL/GenBank/DDBJ databases">
        <authorList>
            <person name="Gilroy R."/>
        </authorList>
    </citation>
    <scope>NUCLEOTIDE SEQUENCE</scope>
    <source>
        <strain evidence="9">ChiSxjej5B17-1746</strain>
    </source>
</reference>
<dbReference type="PANTHER" id="PTHR30008">
    <property type="entry name" value="EXODEOXYRIBONUCLEASE 7 LARGE SUBUNIT"/>
    <property type="match status" value="1"/>
</dbReference>
<organism evidence="9 10">
    <name type="scientific">Candidatus Bilophila faecipullorum</name>
    <dbReference type="NCBI Taxonomy" id="2838482"/>
    <lineage>
        <taxon>Bacteria</taxon>
        <taxon>Pseudomonadati</taxon>
        <taxon>Thermodesulfobacteriota</taxon>
        <taxon>Desulfovibrionia</taxon>
        <taxon>Desulfovibrionales</taxon>
        <taxon>Desulfovibrionaceae</taxon>
        <taxon>Bilophila</taxon>
    </lineage>
</organism>
<dbReference type="InterPro" id="IPR025824">
    <property type="entry name" value="OB-fold_nuc-bd_dom"/>
</dbReference>
<evidence type="ECO:0000256" key="2">
    <source>
        <dbReference type="ARBA" id="ARBA00022722"/>
    </source>
</evidence>
<sequence>MSILTVRQLTALIKDTVENGFPYVWVRGEVTNVSRPASGHVYFSLKDGDALLQAIWFRTDQKEREAFDPLTGEVFEDGPRVSLAATLKNGQQIVCAGRLTVYAPRGSYQLVVELAQDSGEGQLHLALEALKQKLAAKGYFSLERKREMPGHPCRVAVITAPHGAAVRDFLRLSAERGTGCEIHIVPVPVQGDDAPPRIAAALDAENRRGWAEVLVLIRGGGSLQDLWAFNDEAVAEAVFRSRIPVVAGIGHEVDTSIADMVADLRAATPSHAAHLLWPERRWYEQRVDELELSLSEAARRRFAVWDRQVETAGRALAWLSPERSLSRLAERFEGLRQRLALTLPRSLERADARLRPLEAAMHRATDGRSLERRLERIGDLGRRLEEAQSRRLTRAGTALDDAAARLKERGRRALDGLERRLEREEIRLAGLDPLAPLERGYACAMTEDGHFVRSVHDLRPGVSLTVKIRDGEADARVTAVRAKGETS</sequence>
<evidence type="ECO:0000259" key="7">
    <source>
        <dbReference type="Pfam" id="PF02601"/>
    </source>
</evidence>
<dbReference type="AlphaFoldDB" id="A0A9D1U9N5"/>
<dbReference type="CDD" id="cd04489">
    <property type="entry name" value="ExoVII_LU_OBF"/>
    <property type="match status" value="1"/>
</dbReference>
<evidence type="ECO:0000256" key="1">
    <source>
        <dbReference type="ARBA" id="ARBA00022490"/>
    </source>
</evidence>
<comment type="similarity">
    <text evidence="5 6">Belongs to the XseA family.</text>
</comment>
<keyword evidence="4 5" id="KW-0269">Exonuclease</keyword>
<comment type="subcellular location">
    <subcellularLocation>
        <location evidence="5 6">Cytoplasm</location>
    </subcellularLocation>
</comment>
<comment type="catalytic activity">
    <reaction evidence="5 6">
        <text>Exonucleolytic cleavage in either 5'- to 3'- or 3'- to 5'-direction to yield nucleoside 5'-phosphates.</text>
        <dbReference type="EC" id="3.1.11.6"/>
    </reaction>
</comment>
<dbReference type="Pfam" id="PF13742">
    <property type="entry name" value="tRNA_anti_2"/>
    <property type="match status" value="1"/>
</dbReference>
<evidence type="ECO:0000256" key="5">
    <source>
        <dbReference type="HAMAP-Rule" id="MF_00378"/>
    </source>
</evidence>
<evidence type="ECO:0000313" key="10">
    <source>
        <dbReference type="Proteomes" id="UP000824264"/>
    </source>
</evidence>
<comment type="function">
    <text evidence="5">Bidirectionally degrades single-stranded DNA into large acid-insoluble oligonucleotides, which are then degraded further into small acid-soluble oligonucleotides.</text>
</comment>
<dbReference type="EC" id="3.1.11.6" evidence="5"/>
<keyword evidence="3 5" id="KW-0378">Hydrolase</keyword>
<proteinExistence type="inferred from homology"/>
<comment type="subunit">
    <text evidence="5">Heterooligomer composed of large and small subunits.</text>
</comment>
<evidence type="ECO:0000256" key="6">
    <source>
        <dbReference type="RuleBase" id="RU004355"/>
    </source>
</evidence>
<dbReference type="PANTHER" id="PTHR30008:SF0">
    <property type="entry name" value="EXODEOXYRIBONUCLEASE 7 LARGE SUBUNIT"/>
    <property type="match status" value="1"/>
</dbReference>
<dbReference type="InterPro" id="IPR020579">
    <property type="entry name" value="Exonuc_VII_lsu_C"/>
</dbReference>
<dbReference type="NCBIfam" id="TIGR00237">
    <property type="entry name" value="xseA"/>
    <property type="match status" value="1"/>
</dbReference>
<evidence type="ECO:0000313" key="9">
    <source>
        <dbReference type="EMBL" id="HIW79844.1"/>
    </source>
</evidence>
<dbReference type="GO" id="GO:0008855">
    <property type="term" value="F:exodeoxyribonuclease VII activity"/>
    <property type="evidence" value="ECO:0007669"/>
    <property type="project" value="UniProtKB-UniRule"/>
</dbReference>
<dbReference type="GO" id="GO:0005737">
    <property type="term" value="C:cytoplasm"/>
    <property type="evidence" value="ECO:0007669"/>
    <property type="project" value="UniProtKB-SubCell"/>
</dbReference>
<dbReference type="GO" id="GO:0003676">
    <property type="term" value="F:nucleic acid binding"/>
    <property type="evidence" value="ECO:0007669"/>
    <property type="project" value="InterPro"/>
</dbReference>
<keyword evidence="2 5" id="KW-0540">Nuclease</keyword>
<keyword evidence="1 5" id="KW-0963">Cytoplasm</keyword>
<feature type="domain" description="Exonuclease VII large subunit C-terminal" evidence="7">
    <location>
        <begin position="139"/>
        <end position="475"/>
    </location>
</feature>
<dbReference type="Pfam" id="PF02601">
    <property type="entry name" value="Exonuc_VII_L"/>
    <property type="match status" value="1"/>
</dbReference>
<dbReference type="GO" id="GO:0006308">
    <property type="term" value="P:DNA catabolic process"/>
    <property type="evidence" value="ECO:0007669"/>
    <property type="project" value="UniProtKB-UniRule"/>
</dbReference>
<gene>
    <name evidence="5 9" type="primary">xseA</name>
    <name evidence="9" type="ORF">H9874_11995</name>
</gene>
<comment type="caution">
    <text evidence="9">The sequence shown here is derived from an EMBL/GenBank/DDBJ whole genome shotgun (WGS) entry which is preliminary data.</text>
</comment>
<accession>A0A9D1U9N5</accession>
<name>A0A9D1U9N5_9BACT</name>
<dbReference type="HAMAP" id="MF_00378">
    <property type="entry name" value="Exonuc_7_L"/>
    <property type="match status" value="1"/>
</dbReference>
<dbReference type="EMBL" id="DXGI01000449">
    <property type="protein sequence ID" value="HIW79844.1"/>
    <property type="molecule type" value="Genomic_DNA"/>
</dbReference>
<dbReference type="GO" id="GO:0009318">
    <property type="term" value="C:exodeoxyribonuclease VII complex"/>
    <property type="evidence" value="ECO:0007669"/>
    <property type="project" value="UniProtKB-UniRule"/>
</dbReference>
<dbReference type="InterPro" id="IPR003753">
    <property type="entry name" value="Exonuc_VII_L"/>
</dbReference>
<evidence type="ECO:0000256" key="4">
    <source>
        <dbReference type="ARBA" id="ARBA00022839"/>
    </source>
</evidence>
<evidence type="ECO:0000256" key="3">
    <source>
        <dbReference type="ARBA" id="ARBA00022801"/>
    </source>
</evidence>
<evidence type="ECO:0000259" key="8">
    <source>
        <dbReference type="Pfam" id="PF13742"/>
    </source>
</evidence>
<dbReference type="Proteomes" id="UP000824264">
    <property type="component" value="Unassembled WGS sequence"/>
</dbReference>
<protein>
    <recommendedName>
        <fullName evidence="5">Exodeoxyribonuclease 7 large subunit</fullName>
        <ecNumber evidence="5">3.1.11.6</ecNumber>
    </recommendedName>
    <alternativeName>
        <fullName evidence="5">Exodeoxyribonuclease VII large subunit</fullName>
        <shortName evidence="5">Exonuclease VII large subunit</shortName>
    </alternativeName>
</protein>